<reference evidence="8" key="1">
    <citation type="submission" date="2023-01" db="EMBL/GenBank/DDBJ databases">
        <title>The diversity of Class Acidimicrobiia in South China Sea sediment environments and the proposal of Iamia marina sp. nov., a novel species of the genus Iamia.</title>
        <authorList>
            <person name="He Y."/>
            <person name="Tian X."/>
        </authorList>
    </citation>
    <scope>NUCLEOTIDE SEQUENCE</scope>
    <source>
        <strain evidence="8">DSM 19957</strain>
    </source>
</reference>
<dbReference type="FunFam" id="3.40.605.10:FF:000007">
    <property type="entry name" value="NAD/NADP-dependent betaine aldehyde dehydrogenase"/>
    <property type="match status" value="1"/>
</dbReference>
<dbReference type="PROSITE" id="PS00070">
    <property type="entry name" value="ALDEHYDE_DEHYDR_CYS"/>
    <property type="match status" value="1"/>
</dbReference>
<gene>
    <name evidence="8" type="ORF">PO878_10675</name>
</gene>
<dbReference type="SUPFAM" id="SSF53720">
    <property type="entry name" value="ALDH-like"/>
    <property type="match status" value="1"/>
</dbReference>
<dbReference type="RefSeq" id="WP_272738699.1">
    <property type="nucleotide sequence ID" value="NZ_CP116942.1"/>
</dbReference>
<dbReference type="EMBL" id="CP116942">
    <property type="protein sequence ID" value="WCO69186.1"/>
    <property type="molecule type" value="Genomic_DNA"/>
</dbReference>
<evidence type="ECO:0000256" key="2">
    <source>
        <dbReference type="ARBA" id="ARBA00023002"/>
    </source>
</evidence>
<dbReference type="PROSITE" id="PS00687">
    <property type="entry name" value="ALDEHYDE_DEHYDR_GLU"/>
    <property type="match status" value="1"/>
</dbReference>
<evidence type="ECO:0000256" key="1">
    <source>
        <dbReference type="ARBA" id="ARBA00009986"/>
    </source>
</evidence>
<feature type="active site" evidence="5">
    <location>
        <position position="253"/>
    </location>
</feature>
<evidence type="ECO:0000256" key="4">
    <source>
        <dbReference type="ARBA" id="ARBA00049194"/>
    </source>
</evidence>
<dbReference type="EC" id="1.2.1.3" evidence="3"/>
<dbReference type="FunFam" id="3.40.309.10:FF:000009">
    <property type="entry name" value="Aldehyde dehydrogenase A"/>
    <property type="match status" value="1"/>
</dbReference>
<dbReference type="InterPro" id="IPR016163">
    <property type="entry name" value="Ald_DH_C"/>
</dbReference>
<comment type="catalytic activity">
    <reaction evidence="4">
        <text>an aldehyde + NAD(+) + H2O = a carboxylate + NADH + 2 H(+)</text>
        <dbReference type="Rhea" id="RHEA:16185"/>
        <dbReference type="ChEBI" id="CHEBI:15377"/>
        <dbReference type="ChEBI" id="CHEBI:15378"/>
        <dbReference type="ChEBI" id="CHEBI:17478"/>
        <dbReference type="ChEBI" id="CHEBI:29067"/>
        <dbReference type="ChEBI" id="CHEBI:57540"/>
        <dbReference type="ChEBI" id="CHEBI:57945"/>
        <dbReference type="EC" id="1.2.1.3"/>
    </reaction>
</comment>
<dbReference type="Gene3D" id="3.40.605.10">
    <property type="entry name" value="Aldehyde Dehydrogenase, Chain A, domain 1"/>
    <property type="match status" value="1"/>
</dbReference>
<dbReference type="GO" id="GO:0004029">
    <property type="term" value="F:aldehyde dehydrogenase (NAD+) activity"/>
    <property type="evidence" value="ECO:0007669"/>
    <property type="project" value="UniProtKB-EC"/>
</dbReference>
<dbReference type="Gene3D" id="3.40.309.10">
    <property type="entry name" value="Aldehyde Dehydrogenase, Chain A, domain 2"/>
    <property type="match status" value="1"/>
</dbReference>
<dbReference type="Pfam" id="PF00171">
    <property type="entry name" value="Aldedh"/>
    <property type="match status" value="1"/>
</dbReference>
<evidence type="ECO:0000313" key="9">
    <source>
        <dbReference type="Proteomes" id="UP001216390"/>
    </source>
</evidence>
<dbReference type="Proteomes" id="UP001216390">
    <property type="component" value="Chromosome"/>
</dbReference>
<sequence>MPDTPAHDRLFIGGDWVAPAGTGTIEVINPSTEEVAGTVPEGTEADVDAAVAAARKAFDEGPWPHMSPKERAEVLAAASGAIQADMQGIAELISTENGCPVSWSLMGQVFAATMVADQYVGLADSYPFTDMRAGMMGPSEVRQVPIGVAAGIIPWNVPLFLSMLKLAPAMIAGCTMVLKPAPEAPLDAYVLAQVLTDAGLPPGVLNIVAAGREVSEHLVTHPDVDKVSFTGSTAAGRRIGALCGERLRPCTLELGGKSAAIILDDADLAASIPGIVPNGLMNNGQACVAQTRILASRDRYDEVVEAVTEAAGSVKVGDALDPETECGPLVAERQRDRVEGYIAAGREQGARVTVGGGRPSGMDRGWFVEPTVFADVTNDMTIAQEEIFGPVLSVIAYDDVDDAVRIANDSDYGLSGSVWGADQSAASDVARRIRTGTCNVNTFTLDMCSPFGGVKASGVGREMGPEGLAAYLEYRTIAHAAEG</sequence>
<evidence type="ECO:0000256" key="5">
    <source>
        <dbReference type="PROSITE-ProRule" id="PRU10007"/>
    </source>
</evidence>
<dbReference type="InterPro" id="IPR029510">
    <property type="entry name" value="Ald_DH_CS_GLU"/>
</dbReference>
<dbReference type="CDD" id="cd07139">
    <property type="entry name" value="ALDH_AldA-Rv0768"/>
    <property type="match status" value="1"/>
</dbReference>
<comment type="similarity">
    <text evidence="1 6">Belongs to the aldehyde dehydrogenase family.</text>
</comment>
<name>A0AAF0BT04_9ACTN</name>
<dbReference type="AlphaFoldDB" id="A0AAF0BT04"/>
<keyword evidence="9" id="KW-1185">Reference proteome</keyword>
<organism evidence="8 9">
    <name type="scientific">Iamia majanohamensis</name>
    <dbReference type="NCBI Taxonomy" id="467976"/>
    <lineage>
        <taxon>Bacteria</taxon>
        <taxon>Bacillati</taxon>
        <taxon>Actinomycetota</taxon>
        <taxon>Acidimicrobiia</taxon>
        <taxon>Acidimicrobiales</taxon>
        <taxon>Iamiaceae</taxon>
        <taxon>Iamia</taxon>
    </lineage>
</organism>
<evidence type="ECO:0000259" key="7">
    <source>
        <dbReference type="Pfam" id="PF00171"/>
    </source>
</evidence>
<accession>A0AAF0BT04</accession>
<dbReference type="PANTHER" id="PTHR42804">
    <property type="entry name" value="ALDEHYDE DEHYDROGENASE"/>
    <property type="match status" value="1"/>
</dbReference>
<evidence type="ECO:0000256" key="3">
    <source>
        <dbReference type="ARBA" id="ARBA00024226"/>
    </source>
</evidence>
<feature type="domain" description="Aldehyde dehydrogenase" evidence="7">
    <location>
        <begin position="16"/>
        <end position="477"/>
    </location>
</feature>
<proteinExistence type="inferred from homology"/>
<dbReference type="InterPro" id="IPR016162">
    <property type="entry name" value="Ald_DH_N"/>
</dbReference>
<dbReference type="InterPro" id="IPR016161">
    <property type="entry name" value="Ald_DH/histidinol_DH"/>
</dbReference>
<dbReference type="InterPro" id="IPR016160">
    <property type="entry name" value="Ald_DH_CS_CYS"/>
</dbReference>
<dbReference type="KEGG" id="ima:PO878_10675"/>
<protein>
    <recommendedName>
        <fullName evidence="3">aldehyde dehydrogenase (NAD(+))</fullName>
        <ecNumber evidence="3">1.2.1.3</ecNumber>
    </recommendedName>
</protein>
<evidence type="ECO:0000313" key="8">
    <source>
        <dbReference type="EMBL" id="WCO69186.1"/>
    </source>
</evidence>
<dbReference type="InterPro" id="IPR015590">
    <property type="entry name" value="Aldehyde_DH_dom"/>
</dbReference>
<evidence type="ECO:0000256" key="6">
    <source>
        <dbReference type="RuleBase" id="RU003345"/>
    </source>
</evidence>
<keyword evidence="2 6" id="KW-0560">Oxidoreductase</keyword>
<dbReference type="PANTHER" id="PTHR42804:SF1">
    <property type="entry name" value="ALDEHYDE DEHYDROGENASE-RELATED"/>
    <property type="match status" value="1"/>
</dbReference>